<evidence type="ECO:0000256" key="2">
    <source>
        <dbReference type="ARBA" id="ARBA00005751"/>
    </source>
</evidence>
<feature type="transmembrane region" description="Helical" evidence="12">
    <location>
        <begin position="337"/>
        <end position="354"/>
    </location>
</feature>
<dbReference type="PROSITE" id="PS00755">
    <property type="entry name" value="SECY_1"/>
    <property type="match status" value="1"/>
</dbReference>
<dbReference type="NCBIfam" id="TIGR00967">
    <property type="entry name" value="3a0501s007"/>
    <property type="match status" value="1"/>
</dbReference>
<feature type="transmembrane region" description="Helical" evidence="12">
    <location>
        <begin position="423"/>
        <end position="441"/>
    </location>
</feature>
<evidence type="ECO:0000256" key="4">
    <source>
        <dbReference type="ARBA" id="ARBA00022692"/>
    </source>
</evidence>
<evidence type="ECO:0000313" key="13">
    <source>
        <dbReference type="EMBL" id="CAK0749016.1"/>
    </source>
</evidence>
<keyword evidence="6 12" id="KW-1133">Transmembrane helix</keyword>
<evidence type="ECO:0000256" key="1">
    <source>
        <dbReference type="ARBA" id="ARBA00004141"/>
    </source>
</evidence>
<dbReference type="GO" id="GO:0015031">
    <property type="term" value="P:protein transport"/>
    <property type="evidence" value="ECO:0007669"/>
    <property type="project" value="UniProtKB-KW"/>
</dbReference>
<dbReference type="Proteomes" id="UP001314263">
    <property type="component" value="Unassembled WGS sequence"/>
</dbReference>
<keyword evidence="7" id="KW-0811">Translocation</keyword>
<feature type="transmembrane region" description="Helical" evidence="12">
    <location>
        <begin position="247"/>
        <end position="268"/>
    </location>
</feature>
<feature type="transmembrane region" description="Helical" evidence="12">
    <location>
        <begin position="274"/>
        <end position="294"/>
    </location>
</feature>
<dbReference type="GO" id="GO:0016020">
    <property type="term" value="C:membrane"/>
    <property type="evidence" value="ECO:0007669"/>
    <property type="project" value="UniProtKB-SubCell"/>
</dbReference>
<dbReference type="HAMAP" id="MF_01465">
    <property type="entry name" value="SecY"/>
    <property type="match status" value="1"/>
</dbReference>
<gene>
    <name evidence="13" type="ORF">CVIRNUC_001878</name>
</gene>
<proteinExistence type="inferred from homology"/>
<comment type="caution">
    <text evidence="13">The sequence shown here is derived from an EMBL/GenBank/DDBJ whole genome shotgun (WGS) entry which is preliminary data.</text>
</comment>
<keyword evidence="14" id="KW-1185">Reference proteome</keyword>
<dbReference type="PRINTS" id="PR00303">
    <property type="entry name" value="SECYTRNLCASE"/>
</dbReference>
<reference evidence="13 14" key="1">
    <citation type="submission" date="2023-10" db="EMBL/GenBank/DDBJ databases">
        <authorList>
            <person name="Maclean D."/>
            <person name="Macfadyen A."/>
        </authorList>
    </citation>
    <scope>NUCLEOTIDE SEQUENCE [LARGE SCALE GENOMIC DNA]</scope>
</reference>
<evidence type="ECO:0000256" key="12">
    <source>
        <dbReference type="SAM" id="Phobius"/>
    </source>
</evidence>
<evidence type="ECO:0000256" key="6">
    <source>
        <dbReference type="ARBA" id="ARBA00022989"/>
    </source>
</evidence>
<feature type="transmembrane region" description="Helical" evidence="12">
    <location>
        <begin position="482"/>
        <end position="500"/>
    </location>
</feature>
<keyword evidence="5" id="KW-0653">Protein transport</keyword>
<evidence type="ECO:0000256" key="5">
    <source>
        <dbReference type="ARBA" id="ARBA00022927"/>
    </source>
</evidence>
<dbReference type="EMBL" id="CAUYUE010000003">
    <property type="protein sequence ID" value="CAK0749016.1"/>
    <property type="molecule type" value="Genomic_DNA"/>
</dbReference>
<dbReference type="InterPro" id="IPR023201">
    <property type="entry name" value="SecY_dom_sf"/>
</dbReference>
<dbReference type="AlphaFoldDB" id="A0AAV1HXH5"/>
<feature type="transmembrane region" description="Helical" evidence="12">
    <location>
        <begin position="506"/>
        <end position="525"/>
    </location>
</feature>
<dbReference type="InterPro" id="IPR030659">
    <property type="entry name" value="SecY_CS"/>
</dbReference>
<evidence type="ECO:0000256" key="8">
    <source>
        <dbReference type="ARBA" id="ARBA00023136"/>
    </source>
</evidence>
<dbReference type="Pfam" id="PF00344">
    <property type="entry name" value="SecY"/>
    <property type="match status" value="1"/>
</dbReference>
<comment type="subcellular location">
    <subcellularLocation>
        <location evidence="1">Membrane</location>
        <topology evidence="1">Multi-pass membrane protein</topology>
    </subcellularLocation>
</comment>
<evidence type="ECO:0000313" key="14">
    <source>
        <dbReference type="Proteomes" id="UP001314263"/>
    </source>
</evidence>
<keyword evidence="8 12" id="KW-0472">Membrane</keyword>
<evidence type="ECO:0000256" key="9">
    <source>
        <dbReference type="ARBA" id="ARBA00031059"/>
    </source>
</evidence>
<organism evidence="13 14">
    <name type="scientific">Coccomyxa viridis</name>
    <dbReference type="NCBI Taxonomy" id="1274662"/>
    <lineage>
        <taxon>Eukaryota</taxon>
        <taxon>Viridiplantae</taxon>
        <taxon>Chlorophyta</taxon>
        <taxon>core chlorophytes</taxon>
        <taxon>Trebouxiophyceae</taxon>
        <taxon>Trebouxiophyceae incertae sedis</taxon>
        <taxon>Coccomyxaceae</taxon>
        <taxon>Coccomyxa</taxon>
    </lineage>
</organism>
<dbReference type="InterPro" id="IPR002208">
    <property type="entry name" value="SecY/SEC61-alpha"/>
</dbReference>
<protein>
    <recommendedName>
        <fullName evidence="9">CpSecY</fullName>
    </recommendedName>
</protein>
<dbReference type="PANTHER" id="PTHR10906">
    <property type="entry name" value="SECY/SEC61-ALPHA FAMILY MEMBER"/>
    <property type="match status" value="1"/>
</dbReference>
<evidence type="ECO:0000256" key="10">
    <source>
        <dbReference type="RuleBase" id="RU004349"/>
    </source>
</evidence>
<dbReference type="InterPro" id="IPR026593">
    <property type="entry name" value="SecY"/>
</dbReference>
<evidence type="ECO:0000256" key="3">
    <source>
        <dbReference type="ARBA" id="ARBA00022448"/>
    </source>
</evidence>
<keyword evidence="4 12" id="KW-0812">Transmembrane</keyword>
<dbReference type="Gene3D" id="1.10.3370.10">
    <property type="entry name" value="SecY subunit domain"/>
    <property type="match status" value="1"/>
</dbReference>
<feature type="transmembrane region" description="Helical" evidence="12">
    <location>
        <begin position="201"/>
        <end position="226"/>
    </location>
</feature>
<feature type="transmembrane region" description="Helical" evidence="12">
    <location>
        <begin position="389"/>
        <end position="411"/>
    </location>
</feature>
<name>A0AAV1HXH5_9CHLO</name>
<feature type="region of interest" description="Disordered" evidence="11">
    <location>
        <begin position="107"/>
        <end position="129"/>
    </location>
</feature>
<comment type="similarity">
    <text evidence="2 10">Belongs to the SecY/SEC61-alpha family.</text>
</comment>
<accession>A0AAV1HXH5</accession>
<keyword evidence="3" id="KW-0813">Transport</keyword>
<feature type="transmembrane region" description="Helical" evidence="12">
    <location>
        <begin position="306"/>
        <end position="325"/>
    </location>
</feature>
<evidence type="ECO:0000256" key="7">
    <source>
        <dbReference type="ARBA" id="ARBA00023010"/>
    </source>
</evidence>
<dbReference type="SUPFAM" id="SSF103491">
    <property type="entry name" value="Preprotein translocase SecY subunit"/>
    <property type="match status" value="1"/>
</dbReference>
<evidence type="ECO:0000256" key="11">
    <source>
        <dbReference type="SAM" id="MobiDB-lite"/>
    </source>
</evidence>
<sequence>MLHIGLLGQWGNHLAANGACRLHRLSETGLPHLQDSGNYRCGARRSSRVVCAARNALWLQALRPGWRPQRQLHHGGAAAAELGVGLDIEALPAWLLRAAVQYLAASTDTEPRRESGRQARQARPRTPVGQQDDKFDFGKFIKGDLPGKLGTMLLLVVFSRLGVYMRVPGVDAERFAEAVQSQGILGYLDTLSGGSISRVGIFSLGIVPYINASIILQLLATTFPGLKKLQREEGPQGRARFQLYQKLLALAAAVIQAVGQLTYIRPFVADWDATWLAVNSLTLVAGAMILVHVADMITELKVGNGTSVLITANIASALPASVGAAVQQAADKDASALPIYGLAFFLTTLGVVYVQEAERKIPMNYANRYRNSALADQSYLPFKVNATGVMPVIFSTTLLSLPTGLAKYAAWLEPVAAALGPTGLLYLPVNVTLIVLFNYYYTFLQLDPKDMADQLKRAGGAIPAVRPGRATADYITKTLNRMSILGSAFLGALAAAPPLVETVTGLQAFRGFAGTSILILVGVATDTARRVKAEQAMQRYKDYDRLYDDM</sequence>